<organism evidence="2 3">
    <name type="scientific">Actinokineospora globicatena</name>
    <dbReference type="NCBI Taxonomy" id="103729"/>
    <lineage>
        <taxon>Bacteria</taxon>
        <taxon>Bacillati</taxon>
        <taxon>Actinomycetota</taxon>
        <taxon>Actinomycetes</taxon>
        <taxon>Pseudonocardiales</taxon>
        <taxon>Pseudonocardiaceae</taxon>
        <taxon>Actinokineospora</taxon>
    </lineage>
</organism>
<dbReference type="EMBL" id="BSSD01000018">
    <property type="protein sequence ID" value="GLW95894.1"/>
    <property type="molecule type" value="Genomic_DNA"/>
</dbReference>
<dbReference type="PANTHER" id="PTHR43792:SF1">
    <property type="entry name" value="N-ACETYLTRANSFERASE DOMAIN-CONTAINING PROTEIN"/>
    <property type="match status" value="1"/>
</dbReference>
<dbReference type="InterPro" id="IPR016181">
    <property type="entry name" value="Acyl_CoA_acyltransferase"/>
</dbReference>
<dbReference type="SUPFAM" id="SSF55729">
    <property type="entry name" value="Acyl-CoA N-acyltransferases (Nat)"/>
    <property type="match status" value="1"/>
</dbReference>
<keyword evidence="3" id="KW-1185">Reference proteome</keyword>
<proteinExistence type="predicted"/>
<gene>
    <name evidence="2" type="ORF">Aglo03_67100</name>
</gene>
<dbReference type="PROSITE" id="PS51186">
    <property type="entry name" value="GNAT"/>
    <property type="match status" value="1"/>
</dbReference>
<feature type="domain" description="N-acetyltransferase" evidence="1">
    <location>
        <begin position="27"/>
        <end position="182"/>
    </location>
</feature>
<comment type="caution">
    <text evidence="2">The sequence shown here is derived from an EMBL/GenBank/DDBJ whole genome shotgun (WGS) entry which is preliminary data.</text>
</comment>
<evidence type="ECO:0000259" key="1">
    <source>
        <dbReference type="PROSITE" id="PS51186"/>
    </source>
</evidence>
<dbReference type="Pfam" id="PF13302">
    <property type="entry name" value="Acetyltransf_3"/>
    <property type="match status" value="1"/>
</dbReference>
<dbReference type="InterPro" id="IPR000182">
    <property type="entry name" value="GNAT_dom"/>
</dbReference>
<dbReference type="InterPro" id="IPR051531">
    <property type="entry name" value="N-acetyltransferase"/>
</dbReference>
<dbReference type="Gene3D" id="3.40.630.30">
    <property type="match status" value="1"/>
</dbReference>
<sequence length="189" mass="20558">MMTMESHEVSVPPATVGGMRVIRTERLSLRPLVAADLPTVTAIQGDPATARFRPGGASPPAECAENLAAWVAHWRAHGFGYWAVEHGGEVVGLGGLQHGEFEGARYLNLYYRFRPSAWGKGYAPEMTLAAMAWAAEAYPHLPVWIVTTVDNTPAQRVAEKAGFRETHQGDYRGALSRFYTWGGSAAEDS</sequence>
<accession>A0A9W6QWI2</accession>
<evidence type="ECO:0000313" key="2">
    <source>
        <dbReference type="EMBL" id="GLW95894.1"/>
    </source>
</evidence>
<protein>
    <submittedName>
        <fullName evidence="2">GNAT family acetyltransferase</fullName>
    </submittedName>
</protein>
<dbReference type="AlphaFoldDB" id="A0A9W6QWI2"/>
<reference evidence="2" key="1">
    <citation type="submission" date="2023-02" db="EMBL/GenBank/DDBJ databases">
        <title>Actinokineospora globicatena NBRC 15670.</title>
        <authorList>
            <person name="Ichikawa N."/>
            <person name="Sato H."/>
            <person name="Tonouchi N."/>
        </authorList>
    </citation>
    <scope>NUCLEOTIDE SEQUENCE</scope>
    <source>
        <strain evidence="2">NBRC 15670</strain>
    </source>
</reference>
<dbReference type="PANTHER" id="PTHR43792">
    <property type="entry name" value="GNAT FAMILY, PUTATIVE (AFU_ORTHOLOGUE AFUA_3G00765)-RELATED-RELATED"/>
    <property type="match status" value="1"/>
</dbReference>
<dbReference type="Proteomes" id="UP001165042">
    <property type="component" value="Unassembled WGS sequence"/>
</dbReference>
<evidence type="ECO:0000313" key="3">
    <source>
        <dbReference type="Proteomes" id="UP001165042"/>
    </source>
</evidence>
<dbReference type="GO" id="GO:0016747">
    <property type="term" value="F:acyltransferase activity, transferring groups other than amino-acyl groups"/>
    <property type="evidence" value="ECO:0007669"/>
    <property type="project" value="InterPro"/>
</dbReference>
<name>A0A9W6QWI2_9PSEU</name>